<feature type="domain" description="Tubulin/FtsZ 2-layer sandwich" evidence="9">
    <location>
        <begin position="245"/>
        <end position="390"/>
    </location>
</feature>
<dbReference type="InterPro" id="IPR017975">
    <property type="entry name" value="Tubulin_CS"/>
</dbReference>
<evidence type="ECO:0000256" key="1">
    <source>
        <dbReference type="ARBA" id="ARBA00009636"/>
    </source>
</evidence>
<comment type="catalytic activity">
    <reaction evidence="6">
        <text>GTP + H2O = GDP + phosphate + H(+)</text>
        <dbReference type="Rhea" id="RHEA:19669"/>
        <dbReference type="ChEBI" id="CHEBI:15377"/>
        <dbReference type="ChEBI" id="CHEBI:15378"/>
        <dbReference type="ChEBI" id="CHEBI:37565"/>
        <dbReference type="ChEBI" id="CHEBI:43474"/>
        <dbReference type="ChEBI" id="CHEBI:58189"/>
    </reaction>
    <physiologicalReaction direction="left-to-right" evidence="6">
        <dbReference type="Rhea" id="RHEA:19670"/>
    </physiologicalReaction>
</comment>
<evidence type="ECO:0000259" key="8">
    <source>
        <dbReference type="SMART" id="SM00864"/>
    </source>
</evidence>
<accession>A0ABQ8TX80</accession>
<dbReference type="SUPFAM" id="SSF55307">
    <property type="entry name" value="Tubulin C-terminal domain-like"/>
    <property type="match status" value="1"/>
</dbReference>
<dbReference type="PROSITE" id="PS51257">
    <property type="entry name" value="PROKAR_LIPOPROTEIN"/>
    <property type="match status" value="1"/>
</dbReference>
<dbReference type="InterPro" id="IPR036525">
    <property type="entry name" value="Tubulin/FtsZ_GTPase_sf"/>
</dbReference>
<keyword evidence="5 7" id="KW-0342">GTP-binding</keyword>
<comment type="function">
    <text evidence="7">Tubulin is the major constituent of microtubules, a cylinder consisting of laterally associated linear protofilaments composed of alpha- and beta-tubulin heterodimers. Microtubules grow by the addition of GTP-tubulin dimers to the microtubule end, where a stabilizing cap forms. Below the cap, tubulin dimers are in GDP-bound state, owing to GTPase activity of alpha-tubulin.</text>
</comment>
<dbReference type="InterPro" id="IPR002452">
    <property type="entry name" value="Alpha_tubulin"/>
</dbReference>
<keyword evidence="4" id="KW-0378">Hydrolase</keyword>
<protein>
    <recommendedName>
        <fullName evidence="7">Tubulin alpha chain</fullName>
    </recommendedName>
</protein>
<keyword evidence="2 7" id="KW-0493">Microtubule</keyword>
<dbReference type="CDD" id="cd02186">
    <property type="entry name" value="alpha_tubulin"/>
    <property type="match status" value="1"/>
</dbReference>
<name>A0ABQ8TX80_PERAM</name>
<comment type="subunit">
    <text evidence="7">Dimer of alpha and beta chains. A typical microtubule is a hollow water-filled tube with an outer diameter of 25 nm and an inner diameter of 15 nM. Alpha-beta heterodimers associate head-to-tail to form protofilaments running lengthwise along the microtubule wall with the beta-tubulin subunit facing the microtubule plus end conferring a structural polarity. Microtubules usually have 13 protofilaments but different protofilament numbers can be found in some organisms and specialized cells.</text>
</comment>
<dbReference type="InterPro" id="IPR018316">
    <property type="entry name" value="Tubulin/FtsZ_2-layer-sand-dom"/>
</dbReference>
<evidence type="ECO:0000256" key="4">
    <source>
        <dbReference type="ARBA" id="ARBA00022801"/>
    </source>
</evidence>
<feature type="domain" description="Tubulin/FtsZ GTPase" evidence="8">
    <location>
        <begin position="46"/>
        <end position="243"/>
    </location>
</feature>
<evidence type="ECO:0000256" key="2">
    <source>
        <dbReference type="ARBA" id="ARBA00022701"/>
    </source>
</evidence>
<dbReference type="Pfam" id="PF00091">
    <property type="entry name" value="Tubulin"/>
    <property type="match status" value="1"/>
</dbReference>
<evidence type="ECO:0000256" key="3">
    <source>
        <dbReference type="ARBA" id="ARBA00022741"/>
    </source>
</evidence>
<dbReference type="SMART" id="SM00864">
    <property type="entry name" value="Tubulin"/>
    <property type="match status" value="1"/>
</dbReference>
<dbReference type="InterPro" id="IPR003008">
    <property type="entry name" value="Tubulin_FtsZ_GTPase"/>
</dbReference>
<sequence length="443" mass="49662">MRECISVHIGQAGVQMGQSCWHLYCIEHGILPDGLTDKKPCSDDNFNSFFSEVGSGKYVPRSIMVDLEPTVIDEVRNGTYKKLFHPQQLISGEEDAANNFARGRYTMGAQLIEEVMNRIRCMAENCTGLMGFIVFHSFGGGTGSGFTSLLMDELSHMYSKKSKLEFAVYPAPKISTAVVEPYNAILTTHTTLTDSDCAFMVDNEAIYDICRRKLDIERPTYVNLNQLTSQVVSSITASLRFDGALNVDLTEFQTNLVPYPRIHFPLTTYAPVVSSEKAYHRTLTVSELTSECFEPSNQLVKCDPTKGKYMACCLLYRGDIVPKDVNVAISSIKQKHNVHFVDWCPTGFKVGINCQPPSVVPNGDLAGVQRAVSMLSNTTAIAEAWARLNYQFNLMYNKRAFVHWYTGEGMDESEFTEARDDIAALEMDYREVAESEELQEDEF</sequence>
<evidence type="ECO:0000313" key="10">
    <source>
        <dbReference type="EMBL" id="KAJ4451300.1"/>
    </source>
</evidence>
<dbReference type="Proteomes" id="UP001148838">
    <property type="component" value="Unassembled WGS sequence"/>
</dbReference>
<evidence type="ECO:0000256" key="7">
    <source>
        <dbReference type="RuleBase" id="RU000352"/>
    </source>
</evidence>
<keyword evidence="11" id="KW-1185">Reference proteome</keyword>
<dbReference type="InterPro" id="IPR023123">
    <property type="entry name" value="Tubulin_C"/>
</dbReference>
<proteinExistence type="inferred from homology"/>
<dbReference type="PANTHER" id="PTHR11588">
    <property type="entry name" value="TUBULIN"/>
    <property type="match status" value="1"/>
</dbReference>
<dbReference type="Gene3D" id="1.10.287.600">
    <property type="entry name" value="Helix hairpin bin"/>
    <property type="match status" value="1"/>
</dbReference>
<dbReference type="SMART" id="SM00865">
    <property type="entry name" value="Tubulin_C"/>
    <property type="match status" value="1"/>
</dbReference>
<evidence type="ECO:0000313" key="11">
    <source>
        <dbReference type="Proteomes" id="UP001148838"/>
    </source>
</evidence>
<dbReference type="Gene3D" id="3.40.50.1440">
    <property type="entry name" value="Tubulin/FtsZ, GTPase domain"/>
    <property type="match status" value="1"/>
</dbReference>
<dbReference type="PRINTS" id="PR01162">
    <property type="entry name" value="ALPHATUBULIN"/>
</dbReference>
<dbReference type="EMBL" id="JAJSOF020000001">
    <property type="protein sequence ID" value="KAJ4451300.1"/>
    <property type="molecule type" value="Genomic_DNA"/>
</dbReference>
<reference evidence="10 11" key="1">
    <citation type="journal article" date="2022" name="Allergy">
        <title>Genome assembly and annotation of Periplaneta americana reveal a comprehensive cockroach allergen profile.</title>
        <authorList>
            <person name="Wang L."/>
            <person name="Xiong Q."/>
            <person name="Saelim N."/>
            <person name="Wang L."/>
            <person name="Nong W."/>
            <person name="Wan A.T."/>
            <person name="Shi M."/>
            <person name="Liu X."/>
            <person name="Cao Q."/>
            <person name="Hui J.H.L."/>
            <person name="Sookrung N."/>
            <person name="Leung T.F."/>
            <person name="Tungtrongchitr A."/>
            <person name="Tsui S.K.W."/>
        </authorList>
    </citation>
    <scope>NUCLEOTIDE SEQUENCE [LARGE SCALE GENOMIC DNA]</scope>
    <source>
        <strain evidence="10">PWHHKU_190912</strain>
    </source>
</reference>
<organism evidence="10 11">
    <name type="scientific">Periplaneta americana</name>
    <name type="common">American cockroach</name>
    <name type="synonym">Blatta americana</name>
    <dbReference type="NCBI Taxonomy" id="6978"/>
    <lineage>
        <taxon>Eukaryota</taxon>
        <taxon>Metazoa</taxon>
        <taxon>Ecdysozoa</taxon>
        <taxon>Arthropoda</taxon>
        <taxon>Hexapoda</taxon>
        <taxon>Insecta</taxon>
        <taxon>Pterygota</taxon>
        <taxon>Neoptera</taxon>
        <taxon>Polyneoptera</taxon>
        <taxon>Dictyoptera</taxon>
        <taxon>Blattodea</taxon>
        <taxon>Blattoidea</taxon>
        <taxon>Blattidae</taxon>
        <taxon>Blattinae</taxon>
        <taxon>Periplaneta</taxon>
    </lineage>
</organism>
<comment type="similarity">
    <text evidence="1 7">Belongs to the tubulin family.</text>
</comment>
<dbReference type="InterPro" id="IPR008280">
    <property type="entry name" value="Tub_FtsZ_C"/>
</dbReference>
<dbReference type="Pfam" id="PF03953">
    <property type="entry name" value="Tubulin_C"/>
    <property type="match status" value="1"/>
</dbReference>
<dbReference type="InterPro" id="IPR037103">
    <property type="entry name" value="Tubulin/FtsZ-like_C"/>
</dbReference>
<gene>
    <name evidence="10" type="ORF">ANN_02761</name>
</gene>
<keyword evidence="3 7" id="KW-0547">Nucleotide-binding</keyword>
<evidence type="ECO:0000256" key="6">
    <source>
        <dbReference type="ARBA" id="ARBA00049117"/>
    </source>
</evidence>
<dbReference type="PROSITE" id="PS00227">
    <property type="entry name" value="TUBULIN"/>
    <property type="match status" value="1"/>
</dbReference>
<evidence type="ECO:0000259" key="9">
    <source>
        <dbReference type="SMART" id="SM00865"/>
    </source>
</evidence>
<dbReference type="Gene3D" id="3.30.1330.20">
    <property type="entry name" value="Tubulin/FtsZ, C-terminal domain"/>
    <property type="match status" value="1"/>
</dbReference>
<dbReference type="InterPro" id="IPR000217">
    <property type="entry name" value="Tubulin"/>
</dbReference>
<dbReference type="SUPFAM" id="SSF52490">
    <property type="entry name" value="Tubulin nucleotide-binding domain-like"/>
    <property type="match status" value="1"/>
</dbReference>
<dbReference type="PRINTS" id="PR01161">
    <property type="entry name" value="TUBULIN"/>
</dbReference>
<evidence type="ECO:0000256" key="5">
    <source>
        <dbReference type="ARBA" id="ARBA00023134"/>
    </source>
</evidence>
<comment type="caution">
    <text evidence="10">The sequence shown here is derived from an EMBL/GenBank/DDBJ whole genome shotgun (WGS) entry which is preliminary data.</text>
</comment>